<keyword evidence="1" id="KW-0472">Membrane</keyword>
<dbReference type="Proteomes" id="UP000179233">
    <property type="component" value="Unassembled WGS sequence"/>
</dbReference>
<reference evidence="2 3" key="1">
    <citation type="journal article" date="2016" name="Nat. Commun.">
        <title>Thousands of microbial genomes shed light on interconnected biogeochemical processes in an aquifer system.</title>
        <authorList>
            <person name="Anantharaman K."/>
            <person name="Brown C.T."/>
            <person name="Hug L.A."/>
            <person name="Sharon I."/>
            <person name="Castelle C.J."/>
            <person name="Probst A.J."/>
            <person name="Thomas B.C."/>
            <person name="Singh A."/>
            <person name="Wilkins M.J."/>
            <person name="Karaoz U."/>
            <person name="Brodie E.L."/>
            <person name="Williams K.H."/>
            <person name="Hubbard S.S."/>
            <person name="Banfield J.F."/>
        </authorList>
    </citation>
    <scope>NUCLEOTIDE SEQUENCE [LARGE SCALE GENOMIC DNA]</scope>
</reference>
<evidence type="ECO:0000313" key="3">
    <source>
        <dbReference type="Proteomes" id="UP000179233"/>
    </source>
</evidence>
<gene>
    <name evidence="2" type="ORF">A2786_01060</name>
</gene>
<keyword evidence="1" id="KW-1133">Transmembrane helix</keyword>
<evidence type="ECO:0000256" key="1">
    <source>
        <dbReference type="SAM" id="Phobius"/>
    </source>
</evidence>
<dbReference type="EMBL" id="MHCJ01000003">
    <property type="protein sequence ID" value="OGY18095.1"/>
    <property type="molecule type" value="Genomic_DNA"/>
</dbReference>
<name>A0A1G1VRQ9_9BACT</name>
<feature type="transmembrane region" description="Helical" evidence="1">
    <location>
        <begin position="40"/>
        <end position="63"/>
    </location>
</feature>
<organism evidence="2 3">
    <name type="scientific">Candidatus Chisholmbacteria bacterium RIFCSPHIGHO2_01_FULL_52_32</name>
    <dbReference type="NCBI Taxonomy" id="1797591"/>
    <lineage>
        <taxon>Bacteria</taxon>
        <taxon>Candidatus Chisholmiibacteriota</taxon>
    </lineage>
</organism>
<protein>
    <submittedName>
        <fullName evidence="2">Uncharacterized protein</fullName>
    </submittedName>
</protein>
<proteinExistence type="predicted"/>
<accession>A0A1G1VRQ9</accession>
<comment type="caution">
    <text evidence="2">The sequence shown here is derived from an EMBL/GenBank/DDBJ whole genome shotgun (WGS) entry which is preliminary data.</text>
</comment>
<evidence type="ECO:0000313" key="2">
    <source>
        <dbReference type="EMBL" id="OGY18095.1"/>
    </source>
</evidence>
<feature type="transmembrane region" description="Helical" evidence="1">
    <location>
        <begin position="6"/>
        <end position="28"/>
    </location>
</feature>
<keyword evidence="1" id="KW-0812">Transmembrane</keyword>
<dbReference type="AlphaFoldDB" id="A0A1G1VRQ9"/>
<sequence length="65" mass="7024">MSIAIMLIGLFASFTCVGLGCYLMGVAVKKEFFLGAFRGSLAFSFGLTVALFNIFLFLLPMVLGF</sequence>